<protein>
    <recommendedName>
        <fullName evidence="4">Glycosyltransferase RgtA/B/C/D-like domain-containing protein</fullName>
    </recommendedName>
</protein>
<feature type="transmembrane region" description="Helical" evidence="1">
    <location>
        <begin position="264"/>
        <end position="281"/>
    </location>
</feature>
<evidence type="ECO:0000313" key="3">
    <source>
        <dbReference type="Proteomes" id="UP000034325"/>
    </source>
</evidence>
<feature type="transmembrane region" description="Helical" evidence="1">
    <location>
        <begin position="194"/>
        <end position="214"/>
    </location>
</feature>
<organism evidence="2 3">
    <name type="scientific">Candidatus Woesebacteria bacterium GW2011_GWA1_39_12</name>
    <dbReference type="NCBI Taxonomy" id="1618549"/>
    <lineage>
        <taxon>Bacteria</taxon>
        <taxon>Candidatus Woeseibacteriota</taxon>
    </lineage>
</organism>
<keyword evidence="1" id="KW-0472">Membrane</keyword>
<dbReference type="Proteomes" id="UP000034325">
    <property type="component" value="Unassembled WGS sequence"/>
</dbReference>
<evidence type="ECO:0000313" key="2">
    <source>
        <dbReference type="EMBL" id="KKQ98217.1"/>
    </source>
</evidence>
<keyword evidence="1" id="KW-0812">Transmembrane</keyword>
<feature type="transmembrane region" description="Helical" evidence="1">
    <location>
        <begin position="85"/>
        <end position="103"/>
    </location>
</feature>
<dbReference type="AlphaFoldDB" id="A0A0G0M4J1"/>
<reference evidence="2 3" key="1">
    <citation type="journal article" date="2015" name="Nature">
        <title>rRNA introns, odd ribosomes, and small enigmatic genomes across a large radiation of phyla.</title>
        <authorList>
            <person name="Brown C.T."/>
            <person name="Hug L.A."/>
            <person name="Thomas B.C."/>
            <person name="Sharon I."/>
            <person name="Castelle C.J."/>
            <person name="Singh A."/>
            <person name="Wilkins M.J."/>
            <person name="Williams K.H."/>
            <person name="Banfield J.F."/>
        </authorList>
    </citation>
    <scope>NUCLEOTIDE SEQUENCE [LARGE SCALE GENOMIC DNA]</scope>
</reference>
<proteinExistence type="predicted"/>
<dbReference type="EMBL" id="LBWA01000004">
    <property type="protein sequence ID" value="KKQ98217.1"/>
    <property type="molecule type" value="Genomic_DNA"/>
</dbReference>
<name>A0A0G0M4J1_9BACT</name>
<feature type="transmembrane region" description="Helical" evidence="1">
    <location>
        <begin position="288"/>
        <end position="305"/>
    </location>
</feature>
<evidence type="ECO:0008006" key="4">
    <source>
        <dbReference type="Google" id="ProtNLM"/>
    </source>
</evidence>
<feature type="transmembrane region" description="Helical" evidence="1">
    <location>
        <begin position="154"/>
        <end position="187"/>
    </location>
</feature>
<sequence length="473" mass="54558">MRKKILLFLFLSVLIFTRFYNVENTARFTRDESYDIVKLHQYWIEKKVTLVGAIDYTGSIVYSSFFYYTIMPFAVIGNFEPQSTVYGVAFYGIITAIIILLITSKVNKKYLFWAAILSIVWFPLVQSSRWSWNPHVVPLWMSLGILSYFKKKNIFLFLSGVFFGLAFHIHYISFISTATFLALVTLINLWKRKYWQASLPILGFVLLIIPYAIFDLRHPPGLFFTGYLKRNLVSQGASNELTNFFTSFITNIQNSSFYLTQSQILSKLTLVLLTALVYLDFRKKAYSNFIYFLPAITQTMIISFLPSFENRYFLPSLIFLFIYLILPRKNFGRIAAKGVILVFILGGFLSIKSVLTKPILEPGPRVITDATNQIKDIVSQNELKNINVAVLASPDPDPIGLTYRDILLTKDVEVLPASQYSLTDNLFVMTTSDEEDVRKDAANIMDRFRKGKLSSEYDINKSKWRVYLFERGI</sequence>
<accession>A0A0G0M4J1</accession>
<evidence type="ECO:0000256" key="1">
    <source>
        <dbReference type="SAM" id="Phobius"/>
    </source>
</evidence>
<feature type="transmembrane region" description="Helical" evidence="1">
    <location>
        <begin position="110"/>
        <end position="132"/>
    </location>
</feature>
<feature type="transmembrane region" description="Helical" evidence="1">
    <location>
        <begin position="311"/>
        <end position="326"/>
    </location>
</feature>
<gene>
    <name evidence="2" type="ORF">UT23_C0004G0056</name>
</gene>
<keyword evidence="1" id="KW-1133">Transmembrane helix</keyword>
<comment type="caution">
    <text evidence="2">The sequence shown here is derived from an EMBL/GenBank/DDBJ whole genome shotgun (WGS) entry which is preliminary data.</text>
</comment>
<feature type="transmembrane region" description="Helical" evidence="1">
    <location>
        <begin position="338"/>
        <end position="355"/>
    </location>
</feature>